<dbReference type="PANTHER" id="PTHR43031:SF16">
    <property type="entry name" value="OXIDOREDUCTASE"/>
    <property type="match status" value="1"/>
</dbReference>
<sequence length="530" mass="57798">MSTRLHPADAKRLVHGPGEIAILDVREHGQYGEGHPLLATSAPYSRLEAVVPVLVPNRFVQLLLLDDGDGVAERAAARLEELGYIHVSTVEGGAPAWAAAGFALYKGVNVPSKTLGELVEMVWHPKMIDARTLRAWQEEGRPHVLFDTRPPSEYRKMTVPGARSGPNGELLHRMSSAVADRDAPIVLTCAGRTRGLVGAIGLRAAGVPNPVYALENGTQGWALAGFDLARGCNPDPLPDLETEGAAESRARADRIRESTAIPFIDSKTFEDLARDTSRTLSLLDVRSAEEYAQGHLPGALHAPCVQIVQATDEWVGVRRSRLVLTDDTGLRAVLAAFWLRQLGYEVYVLRRDDAVDLDESWLRMRPLPHPGARGALRSVSPEQAAASVEEGRAVLIDLRPSVAYRQSHPEGALWSIRPRLEQAVLPRKAVLLIATDAMTAQLAAVDLAAIGMADVGIVEGGIEGWRDAGLPLVASPEQPPDEEAIDFLFFVHDRHDGNLEAARRYLEWETGLVRQLDSDERAEFKLAEPF</sequence>
<name>A0A7X3MWJ5_9HYPH</name>
<reference evidence="2 3" key="1">
    <citation type="submission" date="2019-12" db="EMBL/GenBank/DDBJ databases">
        <authorList>
            <person name="Yuan C.-G."/>
        </authorList>
    </citation>
    <scope>NUCLEOTIDE SEQUENCE [LARGE SCALE GENOMIC DNA]</scope>
    <source>
        <strain evidence="2 3">KCTC 23863</strain>
    </source>
</reference>
<dbReference type="RefSeq" id="WP_160888081.1">
    <property type="nucleotide sequence ID" value="NZ_WURB01000032.1"/>
</dbReference>
<dbReference type="OrthoDB" id="9789585at2"/>
<feature type="domain" description="Rhodanese" evidence="1">
    <location>
        <begin position="16"/>
        <end position="106"/>
    </location>
</feature>
<dbReference type="AlphaFoldDB" id="A0A7X3MWJ5"/>
<dbReference type="EMBL" id="WURB01000032">
    <property type="protein sequence ID" value="MXQ14353.1"/>
    <property type="molecule type" value="Genomic_DNA"/>
</dbReference>
<reference evidence="2 3" key="2">
    <citation type="submission" date="2020-01" db="EMBL/GenBank/DDBJ databases">
        <title>Microvirga sp. nov., an arsenate reduction bacterium isolated from Tibet hotspring sediments.</title>
        <authorList>
            <person name="Xian W.-D."/>
            <person name="Li W.-J."/>
        </authorList>
    </citation>
    <scope>NUCLEOTIDE SEQUENCE [LARGE SCALE GENOMIC DNA]</scope>
    <source>
        <strain evidence="2 3">KCTC 23863</strain>
    </source>
</reference>
<dbReference type="InterPro" id="IPR050229">
    <property type="entry name" value="GlpE_sulfurtransferase"/>
</dbReference>
<dbReference type="PANTHER" id="PTHR43031">
    <property type="entry name" value="FAD-DEPENDENT OXIDOREDUCTASE"/>
    <property type="match status" value="1"/>
</dbReference>
<dbReference type="InterPro" id="IPR001763">
    <property type="entry name" value="Rhodanese-like_dom"/>
</dbReference>
<dbReference type="SUPFAM" id="SSF52821">
    <property type="entry name" value="Rhodanese/Cell cycle control phosphatase"/>
    <property type="match status" value="4"/>
</dbReference>
<keyword evidence="3" id="KW-1185">Reference proteome</keyword>
<dbReference type="PROSITE" id="PS50206">
    <property type="entry name" value="RHODANESE_3"/>
    <property type="match status" value="3"/>
</dbReference>
<feature type="domain" description="Rhodanese" evidence="1">
    <location>
        <begin position="276"/>
        <end position="474"/>
    </location>
</feature>
<organism evidence="2 3">
    <name type="scientific">Microvirga makkahensis</name>
    <dbReference type="NCBI Taxonomy" id="1128670"/>
    <lineage>
        <taxon>Bacteria</taxon>
        <taxon>Pseudomonadati</taxon>
        <taxon>Pseudomonadota</taxon>
        <taxon>Alphaproteobacteria</taxon>
        <taxon>Hyphomicrobiales</taxon>
        <taxon>Methylobacteriaceae</taxon>
        <taxon>Microvirga</taxon>
    </lineage>
</organism>
<accession>A0A7X3MWJ5</accession>
<dbReference type="Gene3D" id="3.40.250.10">
    <property type="entry name" value="Rhodanese-like domain"/>
    <property type="match status" value="4"/>
</dbReference>
<dbReference type="SMART" id="SM00450">
    <property type="entry name" value="RHOD"/>
    <property type="match status" value="4"/>
</dbReference>
<proteinExistence type="predicted"/>
<feature type="domain" description="Rhodanese" evidence="1">
    <location>
        <begin position="139"/>
        <end position="230"/>
    </location>
</feature>
<evidence type="ECO:0000259" key="1">
    <source>
        <dbReference type="PROSITE" id="PS50206"/>
    </source>
</evidence>
<evidence type="ECO:0000313" key="2">
    <source>
        <dbReference type="EMBL" id="MXQ14353.1"/>
    </source>
</evidence>
<dbReference type="Pfam" id="PF00581">
    <property type="entry name" value="Rhodanese"/>
    <property type="match status" value="4"/>
</dbReference>
<dbReference type="InterPro" id="IPR036873">
    <property type="entry name" value="Rhodanese-like_dom_sf"/>
</dbReference>
<gene>
    <name evidence="2" type="ORF">GR328_23455</name>
</gene>
<protein>
    <recommendedName>
        <fullName evidence="1">Rhodanese domain-containing protein</fullName>
    </recommendedName>
</protein>
<comment type="caution">
    <text evidence="2">The sequence shown here is derived from an EMBL/GenBank/DDBJ whole genome shotgun (WGS) entry which is preliminary data.</text>
</comment>
<evidence type="ECO:0000313" key="3">
    <source>
        <dbReference type="Proteomes" id="UP000436483"/>
    </source>
</evidence>
<dbReference type="Proteomes" id="UP000436483">
    <property type="component" value="Unassembled WGS sequence"/>
</dbReference>